<comment type="cofactor">
    <cofactor evidence="1">
        <name>Fe(2+)</name>
        <dbReference type="ChEBI" id="CHEBI:29033"/>
    </cofactor>
</comment>
<dbReference type="Gene3D" id="3.60.130.10">
    <property type="entry name" value="Clavaminate synthase-like"/>
    <property type="match status" value="1"/>
</dbReference>
<feature type="domain" description="TauD/TfdA-like" evidence="8">
    <location>
        <begin position="34"/>
        <end position="281"/>
    </location>
</feature>
<comment type="similarity">
    <text evidence="2">Belongs to the gamma-BBH/TMLD family.</text>
</comment>
<dbReference type="InterPro" id="IPR042098">
    <property type="entry name" value="TauD-like_sf"/>
</dbReference>
<keyword evidence="6" id="KW-0408">Iron</keyword>
<dbReference type="EMBL" id="JANBVO010000044">
    <property type="protein sequence ID" value="KAJ9134273.1"/>
    <property type="molecule type" value="Genomic_DNA"/>
</dbReference>
<dbReference type="SUPFAM" id="SSF51197">
    <property type="entry name" value="Clavaminate synthase-like"/>
    <property type="match status" value="1"/>
</dbReference>
<proteinExistence type="inferred from homology"/>
<gene>
    <name evidence="9" type="ORF">NKR23_g10195</name>
</gene>
<feature type="compositionally biased region" description="Polar residues" evidence="7">
    <location>
        <begin position="346"/>
        <end position="360"/>
    </location>
</feature>
<protein>
    <submittedName>
        <fullName evidence="9">Gamma-butyrobetaine dioxygenase</fullName>
    </submittedName>
</protein>
<evidence type="ECO:0000256" key="2">
    <source>
        <dbReference type="ARBA" id="ARBA00008654"/>
    </source>
</evidence>
<evidence type="ECO:0000256" key="4">
    <source>
        <dbReference type="ARBA" id="ARBA00022964"/>
    </source>
</evidence>
<evidence type="ECO:0000256" key="3">
    <source>
        <dbReference type="ARBA" id="ARBA00022723"/>
    </source>
</evidence>
<dbReference type="InterPro" id="IPR003819">
    <property type="entry name" value="TauD/TfdA-like"/>
</dbReference>
<dbReference type="PANTHER" id="PTHR10696">
    <property type="entry name" value="GAMMA-BUTYROBETAINE HYDROXYLASE-RELATED"/>
    <property type="match status" value="1"/>
</dbReference>
<organism evidence="9 10">
    <name type="scientific">Pleurostoma richardsiae</name>
    <dbReference type="NCBI Taxonomy" id="41990"/>
    <lineage>
        <taxon>Eukaryota</taxon>
        <taxon>Fungi</taxon>
        <taxon>Dikarya</taxon>
        <taxon>Ascomycota</taxon>
        <taxon>Pezizomycotina</taxon>
        <taxon>Sordariomycetes</taxon>
        <taxon>Sordariomycetidae</taxon>
        <taxon>Calosphaeriales</taxon>
        <taxon>Pleurostomataceae</taxon>
        <taxon>Pleurostoma</taxon>
    </lineage>
</organism>
<keyword evidence="5" id="KW-0560">Oxidoreductase</keyword>
<dbReference type="GO" id="GO:0045329">
    <property type="term" value="P:carnitine biosynthetic process"/>
    <property type="evidence" value="ECO:0007669"/>
    <property type="project" value="TreeGrafter"/>
</dbReference>
<dbReference type="CDD" id="cd00250">
    <property type="entry name" value="CAS_like"/>
    <property type="match status" value="1"/>
</dbReference>
<comment type="caution">
    <text evidence="9">The sequence shown here is derived from an EMBL/GenBank/DDBJ whole genome shotgun (WGS) entry which is preliminary data.</text>
</comment>
<dbReference type="GO" id="GO:0051213">
    <property type="term" value="F:dioxygenase activity"/>
    <property type="evidence" value="ECO:0007669"/>
    <property type="project" value="UniProtKB-KW"/>
</dbReference>
<dbReference type="InterPro" id="IPR050411">
    <property type="entry name" value="AlphaKG_dependent_hydroxylases"/>
</dbReference>
<keyword evidence="4 9" id="KW-0223">Dioxygenase</keyword>
<dbReference type="Proteomes" id="UP001174694">
    <property type="component" value="Unassembled WGS sequence"/>
</dbReference>
<evidence type="ECO:0000256" key="7">
    <source>
        <dbReference type="SAM" id="MobiDB-lite"/>
    </source>
</evidence>
<feature type="compositionally biased region" description="Basic and acidic residues" evidence="7">
    <location>
        <begin position="361"/>
        <end position="372"/>
    </location>
</feature>
<keyword evidence="3" id="KW-0479">Metal-binding</keyword>
<accession>A0AA38VED5</accession>
<keyword evidence="10" id="KW-1185">Reference proteome</keyword>
<dbReference type="Pfam" id="PF02668">
    <property type="entry name" value="TauD"/>
    <property type="match status" value="1"/>
</dbReference>
<evidence type="ECO:0000256" key="6">
    <source>
        <dbReference type="ARBA" id="ARBA00023004"/>
    </source>
</evidence>
<dbReference type="GO" id="GO:0005739">
    <property type="term" value="C:mitochondrion"/>
    <property type="evidence" value="ECO:0007669"/>
    <property type="project" value="TreeGrafter"/>
</dbReference>
<name>A0AA38VED5_9PEZI</name>
<reference evidence="9" key="1">
    <citation type="submission" date="2022-07" db="EMBL/GenBank/DDBJ databases">
        <title>Fungi with potential for degradation of polypropylene.</title>
        <authorList>
            <person name="Gostincar C."/>
        </authorList>
    </citation>
    <scope>NUCLEOTIDE SEQUENCE</scope>
    <source>
        <strain evidence="9">EXF-13308</strain>
    </source>
</reference>
<evidence type="ECO:0000256" key="1">
    <source>
        <dbReference type="ARBA" id="ARBA00001954"/>
    </source>
</evidence>
<dbReference type="PANTHER" id="PTHR10696:SF25">
    <property type="entry name" value="OXIDOREDUCTASE AIM17-RELATED"/>
    <property type="match status" value="1"/>
</dbReference>
<feature type="region of interest" description="Disordered" evidence="7">
    <location>
        <begin position="324"/>
        <end position="405"/>
    </location>
</feature>
<evidence type="ECO:0000313" key="9">
    <source>
        <dbReference type="EMBL" id="KAJ9134273.1"/>
    </source>
</evidence>
<sequence>MVRDYVKSGPHYERGRPRLWNKKIFGSQPKFTPYADWMDGGDGFRKALSDLDELGLIFLSGVPQSESAVEDIVSKVGHLQSTFYGLTWDVISKPDAENVAYTNEFLGLHHDLMYIDSTPEIQILHCLDNDAEGGESLFSDGLRAALEVRHTAPDQFHSLSTVLVPYKYAAGSNHYRSALPVFDLVDGKVRAINWSPPFQDVFHRKVPTADGGWRARETPAARLAKWWSAAKAFKDNLEAPENMLEYKLRPGECVLFNNRRVLHGRRHFDLARGRRWLKGGYIEHKVFLSKLEDSGVIEENPLRGLPEEDVQARAILGLPLDEGPAEAAEATSAGKPGGKAKGGDNSARQVSDQSIETTSAEEARWGSDRDGNPRPIIRFVDPKGYGKGPRKSKRPEGGPAVESQA</sequence>
<evidence type="ECO:0000313" key="10">
    <source>
        <dbReference type="Proteomes" id="UP001174694"/>
    </source>
</evidence>
<dbReference type="GO" id="GO:0046872">
    <property type="term" value="F:metal ion binding"/>
    <property type="evidence" value="ECO:0007669"/>
    <property type="project" value="UniProtKB-KW"/>
</dbReference>
<evidence type="ECO:0000259" key="8">
    <source>
        <dbReference type="Pfam" id="PF02668"/>
    </source>
</evidence>
<dbReference type="AlphaFoldDB" id="A0AA38VED5"/>
<evidence type="ECO:0000256" key="5">
    <source>
        <dbReference type="ARBA" id="ARBA00023002"/>
    </source>
</evidence>